<comment type="caution">
    <text evidence="7">The sequence shown here is derived from an EMBL/GenBank/DDBJ whole genome shotgun (WGS) entry which is preliminary data.</text>
</comment>
<keyword evidence="3" id="KW-1015">Disulfide bond</keyword>
<comment type="subcellular location">
    <subcellularLocation>
        <location evidence="1">Membrane</location>
        <topology evidence="1">Single-pass type I membrane protein</topology>
    </subcellularLocation>
</comment>
<keyword evidence="8" id="KW-1185">Reference proteome</keyword>
<dbReference type="InterPro" id="IPR007110">
    <property type="entry name" value="Ig-like_dom"/>
</dbReference>
<sequence length="369" mass="41528">MSRLARELDILVIQGFIQMTNRAENLCLAYPIVLTLTENCPMYTMGPYKILIKTCPNYLTWGRTKALILSGNTGTGRSSAFVLSWLLEETTEFPFFVLSLLCSYYHSVFPGSKNLSLNNLMDSYFGLPITSLCAVTESINSTPFEFVSFSVLFTKADESIDTREGADLILKCRFTEHYDSKDFTFYWARWTCCPTQFENVAIGDVQLNSNYRLDFRPSRGIYDLQIKNTSYNRDNGRFECRIKAKGTGADVHQEFYNLTVLTPPHPPIISPGNIAVATEDKPLELTCSSIGGSPDPMITWFREGSTVPLQSYILKGGSKNHYTNATLQILPRRVDDGAKYKCVVWNRAMTEGHTLETTVALNVNSSNEC</sequence>
<evidence type="ECO:0000313" key="8">
    <source>
        <dbReference type="Proteomes" id="UP000037069"/>
    </source>
</evidence>
<evidence type="ECO:0000259" key="6">
    <source>
        <dbReference type="PROSITE" id="PS50835"/>
    </source>
</evidence>
<dbReference type="SMART" id="SM00408">
    <property type="entry name" value="IGc2"/>
    <property type="match status" value="1"/>
</dbReference>
<dbReference type="Proteomes" id="UP000037069">
    <property type="component" value="Unassembled WGS sequence"/>
</dbReference>
<reference evidence="7 8" key="1">
    <citation type="journal article" date="2015" name="Nat. Commun.">
        <title>Lucilia cuprina genome unlocks parasitic fly biology to underpin future interventions.</title>
        <authorList>
            <person name="Anstead C.A."/>
            <person name="Korhonen P.K."/>
            <person name="Young N.D."/>
            <person name="Hall R.S."/>
            <person name="Jex A.R."/>
            <person name="Murali S.C."/>
            <person name="Hughes D.S."/>
            <person name="Lee S.F."/>
            <person name="Perry T."/>
            <person name="Stroehlein A.J."/>
            <person name="Ansell B.R."/>
            <person name="Breugelmans B."/>
            <person name="Hofmann A."/>
            <person name="Qu J."/>
            <person name="Dugan S."/>
            <person name="Lee S.L."/>
            <person name="Chao H."/>
            <person name="Dinh H."/>
            <person name="Han Y."/>
            <person name="Doddapaneni H.V."/>
            <person name="Worley K.C."/>
            <person name="Muzny D.M."/>
            <person name="Ioannidis P."/>
            <person name="Waterhouse R.M."/>
            <person name="Zdobnov E.M."/>
            <person name="James P.J."/>
            <person name="Bagnall N.H."/>
            <person name="Kotze A.C."/>
            <person name="Gibbs R.A."/>
            <person name="Richards S."/>
            <person name="Batterham P."/>
            <person name="Gasser R.B."/>
        </authorList>
    </citation>
    <scope>NUCLEOTIDE SEQUENCE [LARGE SCALE GENOMIC DNA]</scope>
    <source>
        <strain evidence="7 8">LS</strain>
        <tissue evidence="7">Full body</tissue>
    </source>
</reference>
<dbReference type="InterPro" id="IPR013783">
    <property type="entry name" value="Ig-like_fold"/>
</dbReference>
<dbReference type="Pfam" id="PF13927">
    <property type="entry name" value="Ig_3"/>
    <property type="match status" value="1"/>
</dbReference>
<dbReference type="FunFam" id="2.60.40.10:FF:001374">
    <property type="entry name" value="Echinoid, isoform C"/>
    <property type="match status" value="1"/>
</dbReference>
<dbReference type="GO" id="GO:0050839">
    <property type="term" value="F:cell adhesion molecule binding"/>
    <property type="evidence" value="ECO:0007669"/>
    <property type="project" value="TreeGrafter"/>
</dbReference>
<dbReference type="InterPro" id="IPR003599">
    <property type="entry name" value="Ig_sub"/>
</dbReference>
<dbReference type="GO" id="GO:0005886">
    <property type="term" value="C:plasma membrane"/>
    <property type="evidence" value="ECO:0007669"/>
    <property type="project" value="TreeGrafter"/>
</dbReference>
<evidence type="ECO:0000256" key="3">
    <source>
        <dbReference type="ARBA" id="ARBA00023157"/>
    </source>
</evidence>
<evidence type="ECO:0000256" key="4">
    <source>
        <dbReference type="ARBA" id="ARBA00023180"/>
    </source>
</evidence>
<dbReference type="EMBL" id="JRES01001109">
    <property type="protein sequence ID" value="KNC25485.1"/>
    <property type="molecule type" value="Genomic_DNA"/>
</dbReference>
<dbReference type="OrthoDB" id="5857426at2759"/>
<dbReference type="SUPFAM" id="SSF48726">
    <property type="entry name" value="Immunoglobulin"/>
    <property type="match status" value="2"/>
</dbReference>
<dbReference type="InterPro" id="IPR051275">
    <property type="entry name" value="Cell_adhesion_signaling"/>
</dbReference>
<dbReference type="GO" id="GO:0005911">
    <property type="term" value="C:cell-cell junction"/>
    <property type="evidence" value="ECO:0007669"/>
    <property type="project" value="TreeGrafter"/>
</dbReference>
<dbReference type="PROSITE" id="PS50835">
    <property type="entry name" value="IG_LIKE"/>
    <property type="match status" value="2"/>
</dbReference>
<organism evidence="7 8">
    <name type="scientific">Lucilia cuprina</name>
    <name type="common">Green bottle fly</name>
    <name type="synonym">Australian sheep blowfly</name>
    <dbReference type="NCBI Taxonomy" id="7375"/>
    <lineage>
        <taxon>Eukaryota</taxon>
        <taxon>Metazoa</taxon>
        <taxon>Ecdysozoa</taxon>
        <taxon>Arthropoda</taxon>
        <taxon>Hexapoda</taxon>
        <taxon>Insecta</taxon>
        <taxon>Pterygota</taxon>
        <taxon>Neoptera</taxon>
        <taxon>Endopterygota</taxon>
        <taxon>Diptera</taxon>
        <taxon>Brachycera</taxon>
        <taxon>Muscomorpha</taxon>
        <taxon>Oestroidea</taxon>
        <taxon>Calliphoridae</taxon>
        <taxon>Luciliinae</taxon>
        <taxon>Lucilia</taxon>
    </lineage>
</organism>
<accession>A0A0L0BZM1</accession>
<dbReference type="SMART" id="SM00409">
    <property type="entry name" value="IG"/>
    <property type="match status" value="2"/>
</dbReference>
<dbReference type="InterPro" id="IPR036179">
    <property type="entry name" value="Ig-like_dom_sf"/>
</dbReference>
<feature type="domain" description="Ig-like" evidence="6">
    <location>
        <begin position="143"/>
        <end position="259"/>
    </location>
</feature>
<proteinExistence type="predicted"/>
<protein>
    <recommendedName>
        <fullName evidence="6">Ig-like domain-containing protein</fullName>
    </recommendedName>
</protein>
<keyword evidence="2" id="KW-0472">Membrane</keyword>
<dbReference type="GO" id="GO:0098609">
    <property type="term" value="P:cell-cell adhesion"/>
    <property type="evidence" value="ECO:0007669"/>
    <property type="project" value="TreeGrafter"/>
</dbReference>
<dbReference type="AlphaFoldDB" id="A0A0L0BZM1"/>
<dbReference type="InterPro" id="IPR003598">
    <property type="entry name" value="Ig_sub2"/>
</dbReference>
<name>A0A0L0BZM1_LUCCU</name>
<keyword evidence="5" id="KW-0393">Immunoglobulin domain</keyword>
<gene>
    <name evidence="7" type="ORF">FF38_05171</name>
</gene>
<dbReference type="PANTHER" id="PTHR11640:SF134">
    <property type="entry name" value="ECHINOID, ISOFORM A-RELATED"/>
    <property type="match status" value="1"/>
</dbReference>
<evidence type="ECO:0000256" key="5">
    <source>
        <dbReference type="ARBA" id="ARBA00023319"/>
    </source>
</evidence>
<keyword evidence="4" id="KW-0325">Glycoprotein</keyword>
<evidence type="ECO:0000256" key="1">
    <source>
        <dbReference type="ARBA" id="ARBA00004479"/>
    </source>
</evidence>
<feature type="domain" description="Ig-like" evidence="6">
    <location>
        <begin position="266"/>
        <end position="360"/>
    </location>
</feature>
<dbReference type="PANTHER" id="PTHR11640">
    <property type="entry name" value="NEPHRIN"/>
    <property type="match status" value="1"/>
</dbReference>
<dbReference type="Gene3D" id="2.60.40.10">
    <property type="entry name" value="Immunoglobulins"/>
    <property type="match status" value="2"/>
</dbReference>
<evidence type="ECO:0000256" key="2">
    <source>
        <dbReference type="ARBA" id="ARBA00023136"/>
    </source>
</evidence>
<evidence type="ECO:0000313" key="7">
    <source>
        <dbReference type="EMBL" id="KNC25485.1"/>
    </source>
</evidence>